<feature type="transmembrane region" description="Helical" evidence="17">
    <location>
        <begin position="31"/>
        <end position="49"/>
    </location>
</feature>
<dbReference type="EC" id="2.7.10.2" evidence="4"/>
<keyword evidence="10" id="KW-0418">Kinase</keyword>
<comment type="catalytic activity">
    <reaction evidence="15">
        <text>L-tyrosyl-[protein] + ATP = O-phospho-L-tyrosyl-[protein] + ADP + H(+)</text>
        <dbReference type="Rhea" id="RHEA:10596"/>
        <dbReference type="Rhea" id="RHEA-COMP:10136"/>
        <dbReference type="Rhea" id="RHEA-COMP:20101"/>
        <dbReference type="ChEBI" id="CHEBI:15378"/>
        <dbReference type="ChEBI" id="CHEBI:30616"/>
        <dbReference type="ChEBI" id="CHEBI:46858"/>
        <dbReference type="ChEBI" id="CHEBI:61978"/>
        <dbReference type="ChEBI" id="CHEBI:456216"/>
        <dbReference type="EC" id="2.7.10.2"/>
    </reaction>
</comment>
<dbReference type="Pfam" id="PF02706">
    <property type="entry name" value="Wzz"/>
    <property type="match status" value="1"/>
</dbReference>
<evidence type="ECO:0000256" key="9">
    <source>
        <dbReference type="ARBA" id="ARBA00022741"/>
    </source>
</evidence>
<evidence type="ECO:0000256" key="13">
    <source>
        <dbReference type="ARBA" id="ARBA00023136"/>
    </source>
</evidence>
<keyword evidence="14" id="KW-0829">Tyrosine-protein kinase</keyword>
<feature type="domain" description="AAA" evidence="19">
    <location>
        <begin position="559"/>
        <end position="706"/>
    </location>
</feature>
<dbReference type="InterPro" id="IPR005702">
    <property type="entry name" value="Wzc-like_C"/>
</dbReference>
<evidence type="ECO:0000256" key="12">
    <source>
        <dbReference type="ARBA" id="ARBA00022989"/>
    </source>
</evidence>
<dbReference type="STRING" id="1337093.MBELCI_2020"/>
<keyword evidence="5" id="KW-1003">Cell membrane</keyword>
<keyword evidence="11" id="KW-0067">ATP-binding</keyword>
<dbReference type="InterPro" id="IPR025669">
    <property type="entry name" value="AAA_dom"/>
</dbReference>
<dbReference type="Pfam" id="PF13807">
    <property type="entry name" value="GNVR"/>
    <property type="match status" value="1"/>
</dbReference>
<sequence>MPAMNATNGSQGGDEGIDLSMLFRSLWRRKWIVVICALLGAALALAAVSRQTPLYTAQSSLMLDPRSIRVMSDEAVISDPDLNDGLMESAVAVLRSNLLIEDVINSFEPEVLAPLDPVSAAPDAGDGLGARIKNGIDGLAQTIGLTWADAPEPVPAIEAMSAQDQRLRRLVAKIRSSIRVWRAGDSYVIMISVEMESPELAALIANRIASQYIDRSVRERSETARAAATWLGERTAELREQLETAEARVEEMRVTQLDEDGVSLEAISQQQLQLNTQLAVAQADTASATARYNQIERVMEDGGMTAAAELVTSPFVLSLRQELSNLERQDLDLASQFGPEYPERQRIAASIELTETSLVNEVRSIVSGLRNDVAVAQAREAVLRSSLATLEARHAAVSRASTDLRQLEREAESARKTYEEALSRFNETRTAEQFQNPDARLVERAVVPAGASAPRPKLFTVFGGIIGFSIGLVLAFLSAFMRRGFGLAHEVEHATGVRVLASLPAGRWRSRSRMLQDLVKDPYHVFAERVRQLRAVLGGPRGERAPRSVIVTSALSSEGKTSTALALALSEARSGKRTILLDLDTRRSPLQRELGLTGSYDLDAYLRGECDIQSAICPLPGLDFDLLTNIAPNRQSHQEITPSALRDLLDVLGETYDRVIIDAPPLLSVSETLTYCSEAQAVLVVVRHRATSAPALRDALKRLRDMQIEPVGLVLTMTDLREESIQYAAEQSYAYNS</sequence>
<dbReference type="Pfam" id="PF13614">
    <property type="entry name" value="AAA_31"/>
    <property type="match status" value="1"/>
</dbReference>
<evidence type="ECO:0000256" key="7">
    <source>
        <dbReference type="ARBA" id="ARBA00022679"/>
    </source>
</evidence>
<evidence type="ECO:0000259" key="18">
    <source>
        <dbReference type="Pfam" id="PF02706"/>
    </source>
</evidence>
<evidence type="ECO:0000313" key="22">
    <source>
        <dbReference type="Proteomes" id="UP000016566"/>
    </source>
</evidence>
<feature type="transmembrane region" description="Helical" evidence="17">
    <location>
        <begin position="458"/>
        <end position="480"/>
    </location>
</feature>
<evidence type="ECO:0000313" key="21">
    <source>
        <dbReference type="EMBL" id="GAD55968.1"/>
    </source>
</evidence>
<feature type="coiled-coil region" evidence="16">
    <location>
        <begin position="397"/>
        <end position="424"/>
    </location>
</feature>
<evidence type="ECO:0000256" key="5">
    <source>
        <dbReference type="ARBA" id="ARBA00022475"/>
    </source>
</evidence>
<evidence type="ECO:0000256" key="16">
    <source>
        <dbReference type="SAM" id="Coils"/>
    </source>
</evidence>
<dbReference type="InterPro" id="IPR050445">
    <property type="entry name" value="Bact_polysacc_biosynth/exp"/>
</dbReference>
<proteinExistence type="inferred from homology"/>
<evidence type="ECO:0000256" key="1">
    <source>
        <dbReference type="ARBA" id="ARBA00004429"/>
    </source>
</evidence>
<keyword evidence="13 17" id="KW-0472">Membrane</keyword>
<evidence type="ECO:0000256" key="10">
    <source>
        <dbReference type="ARBA" id="ARBA00022777"/>
    </source>
</evidence>
<dbReference type="InterPro" id="IPR027417">
    <property type="entry name" value="P-loop_NTPase"/>
</dbReference>
<dbReference type="InterPro" id="IPR032807">
    <property type="entry name" value="GNVR"/>
</dbReference>
<dbReference type="GO" id="GO:0004713">
    <property type="term" value="F:protein tyrosine kinase activity"/>
    <property type="evidence" value="ECO:0007669"/>
    <property type="project" value="TreeGrafter"/>
</dbReference>
<evidence type="ECO:0000256" key="15">
    <source>
        <dbReference type="ARBA" id="ARBA00051245"/>
    </source>
</evidence>
<evidence type="ECO:0000259" key="19">
    <source>
        <dbReference type="Pfam" id="PF13614"/>
    </source>
</evidence>
<comment type="caution">
    <text evidence="21">The sequence shown here is derived from an EMBL/GenBank/DDBJ whole genome shotgun (WGS) entry which is preliminary data.</text>
</comment>
<reference evidence="21" key="1">
    <citation type="journal article" date="2013" name="Genome Announc.">
        <title>Draft Genome Sequence of Loktanella cinnabarina LL-001T, Isolated from Deep-Sea Floor Sediment.</title>
        <authorList>
            <person name="Nishi S."/>
            <person name="Tsubouchi T."/>
            <person name="Takaki Y."/>
            <person name="Koyanagi R."/>
            <person name="Satoh N."/>
            <person name="Maruyama T."/>
            <person name="Hatada Y."/>
        </authorList>
    </citation>
    <scope>NUCLEOTIDE SEQUENCE [LARGE SCALE GENOMIC DNA]</scope>
    <source>
        <strain evidence="21">LL-001</strain>
    </source>
</reference>
<evidence type="ECO:0000259" key="20">
    <source>
        <dbReference type="Pfam" id="PF13807"/>
    </source>
</evidence>
<keyword evidence="8 17" id="KW-0812">Transmembrane</keyword>
<dbReference type="Proteomes" id="UP000016566">
    <property type="component" value="Unassembled WGS sequence"/>
</dbReference>
<evidence type="ECO:0000256" key="17">
    <source>
        <dbReference type="SAM" id="Phobius"/>
    </source>
</evidence>
<keyword evidence="7" id="KW-0808">Transferase</keyword>
<dbReference type="PANTHER" id="PTHR32309">
    <property type="entry name" value="TYROSINE-PROTEIN KINASE"/>
    <property type="match status" value="1"/>
</dbReference>
<dbReference type="eggNOG" id="COG3206">
    <property type="taxonomic scope" value="Bacteria"/>
</dbReference>
<accession>U3AMK2</accession>
<dbReference type="InterPro" id="IPR003856">
    <property type="entry name" value="LPS_length_determ_N"/>
</dbReference>
<keyword evidence="6" id="KW-0997">Cell inner membrane</keyword>
<keyword evidence="9" id="KW-0547">Nucleotide-binding</keyword>
<name>U3AMK2_9RHOB</name>
<evidence type="ECO:0000256" key="3">
    <source>
        <dbReference type="ARBA" id="ARBA00008883"/>
    </source>
</evidence>
<comment type="similarity">
    <text evidence="2">Belongs to the CpsD/CapB family.</text>
</comment>
<dbReference type="PANTHER" id="PTHR32309:SF13">
    <property type="entry name" value="FERRIC ENTEROBACTIN TRANSPORT PROTEIN FEPE"/>
    <property type="match status" value="1"/>
</dbReference>
<protein>
    <recommendedName>
        <fullName evidence="4">non-specific protein-tyrosine kinase</fullName>
        <ecNumber evidence="4">2.7.10.2</ecNumber>
    </recommendedName>
</protein>
<comment type="similarity">
    <text evidence="3">Belongs to the etk/wzc family.</text>
</comment>
<keyword evidence="12 17" id="KW-1133">Transmembrane helix</keyword>
<dbReference type="Gene3D" id="3.40.50.300">
    <property type="entry name" value="P-loop containing nucleotide triphosphate hydrolases"/>
    <property type="match status" value="1"/>
</dbReference>
<dbReference type="SUPFAM" id="SSF52540">
    <property type="entry name" value="P-loop containing nucleoside triphosphate hydrolases"/>
    <property type="match status" value="1"/>
</dbReference>
<organism evidence="21 22">
    <name type="scientific">Limimaricola cinnabarinus LL-001</name>
    <dbReference type="NCBI Taxonomy" id="1337093"/>
    <lineage>
        <taxon>Bacteria</taxon>
        <taxon>Pseudomonadati</taxon>
        <taxon>Pseudomonadota</taxon>
        <taxon>Alphaproteobacteria</taxon>
        <taxon>Rhodobacterales</taxon>
        <taxon>Paracoccaceae</taxon>
        <taxon>Limimaricola</taxon>
    </lineage>
</organism>
<evidence type="ECO:0000256" key="8">
    <source>
        <dbReference type="ARBA" id="ARBA00022692"/>
    </source>
</evidence>
<feature type="domain" description="Tyrosine-protein kinase G-rich" evidence="20">
    <location>
        <begin position="406"/>
        <end position="477"/>
    </location>
</feature>
<gene>
    <name evidence="21" type="ORF">MBELCI_2020</name>
</gene>
<evidence type="ECO:0000256" key="14">
    <source>
        <dbReference type="ARBA" id="ARBA00023137"/>
    </source>
</evidence>
<feature type="domain" description="Polysaccharide chain length determinant N-terminal" evidence="18">
    <location>
        <begin position="16"/>
        <end position="105"/>
    </location>
</feature>
<keyword evidence="16" id="KW-0175">Coiled coil</keyword>
<dbReference type="GO" id="GO:0005886">
    <property type="term" value="C:plasma membrane"/>
    <property type="evidence" value="ECO:0007669"/>
    <property type="project" value="UniProtKB-SubCell"/>
</dbReference>
<evidence type="ECO:0000256" key="4">
    <source>
        <dbReference type="ARBA" id="ARBA00011903"/>
    </source>
</evidence>
<keyword evidence="22" id="KW-1185">Reference proteome</keyword>
<evidence type="ECO:0000256" key="2">
    <source>
        <dbReference type="ARBA" id="ARBA00007316"/>
    </source>
</evidence>
<dbReference type="EMBL" id="BATB01000025">
    <property type="protein sequence ID" value="GAD55968.1"/>
    <property type="molecule type" value="Genomic_DNA"/>
</dbReference>
<evidence type="ECO:0000256" key="11">
    <source>
        <dbReference type="ARBA" id="ARBA00022840"/>
    </source>
</evidence>
<comment type="subcellular location">
    <subcellularLocation>
        <location evidence="1">Cell inner membrane</location>
        <topology evidence="1">Multi-pass membrane protein</topology>
    </subcellularLocation>
</comment>
<dbReference type="AlphaFoldDB" id="U3AMK2"/>
<dbReference type="CDD" id="cd05387">
    <property type="entry name" value="BY-kinase"/>
    <property type="match status" value="1"/>
</dbReference>
<evidence type="ECO:0000256" key="6">
    <source>
        <dbReference type="ARBA" id="ARBA00022519"/>
    </source>
</evidence>
<dbReference type="eggNOG" id="COG0489">
    <property type="taxonomic scope" value="Bacteria"/>
</dbReference>